<reference evidence="1 2" key="1">
    <citation type="submission" date="2024-04" db="EMBL/GenBank/DDBJ databases">
        <authorList>
            <person name="Rising A."/>
            <person name="Reimegard J."/>
            <person name="Sonavane S."/>
            <person name="Akerstrom W."/>
            <person name="Nylinder S."/>
            <person name="Hedman E."/>
            <person name="Kallberg Y."/>
        </authorList>
    </citation>
    <scope>NUCLEOTIDE SEQUENCE [LARGE SCALE GENOMIC DNA]</scope>
</reference>
<dbReference type="EMBL" id="CAXIEN010000266">
    <property type="protein sequence ID" value="CAL1290554.1"/>
    <property type="molecule type" value="Genomic_DNA"/>
</dbReference>
<dbReference type="Proteomes" id="UP001497382">
    <property type="component" value="Unassembled WGS sequence"/>
</dbReference>
<gene>
    <name evidence="1" type="ORF">LARSCL_LOCUS16556</name>
</gene>
<sequence>MQNFQLWRMQREYEQFSTTKRVHGDLQYSKCMNKNYKFCI</sequence>
<name>A0AAV2B561_9ARAC</name>
<keyword evidence="2" id="KW-1185">Reference proteome</keyword>
<proteinExistence type="predicted"/>
<comment type="caution">
    <text evidence="1">The sequence shown here is derived from an EMBL/GenBank/DDBJ whole genome shotgun (WGS) entry which is preliminary data.</text>
</comment>
<accession>A0AAV2B561</accession>
<organism evidence="1 2">
    <name type="scientific">Larinioides sclopetarius</name>
    <dbReference type="NCBI Taxonomy" id="280406"/>
    <lineage>
        <taxon>Eukaryota</taxon>
        <taxon>Metazoa</taxon>
        <taxon>Ecdysozoa</taxon>
        <taxon>Arthropoda</taxon>
        <taxon>Chelicerata</taxon>
        <taxon>Arachnida</taxon>
        <taxon>Araneae</taxon>
        <taxon>Araneomorphae</taxon>
        <taxon>Entelegynae</taxon>
        <taxon>Araneoidea</taxon>
        <taxon>Araneidae</taxon>
        <taxon>Larinioides</taxon>
    </lineage>
</organism>
<evidence type="ECO:0000313" key="2">
    <source>
        <dbReference type="Proteomes" id="UP001497382"/>
    </source>
</evidence>
<dbReference type="AlphaFoldDB" id="A0AAV2B561"/>
<evidence type="ECO:0000313" key="1">
    <source>
        <dbReference type="EMBL" id="CAL1290554.1"/>
    </source>
</evidence>
<protein>
    <submittedName>
        <fullName evidence="1">Uncharacterized protein</fullName>
    </submittedName>
</protein>